<keyword evidence="9 15" id="KW-0808">Transferase</keyword>
<dbReference type="Gene3D" id="3.40.1280.10">
    <property type="match status" value="1"/>
</dbReference>
<reference evidence="19" key="2">
    <citation type="submission" date="2014-09" db="EMBL/GenBank/DDBJ databases">
        <title>Criblamydia sequanensis harbors a mega-plasmid encoding arsenite resistance.</title>
        <authorList>
            <person name="Bertelli C."/>
            <person name="Goesmann A."/>
            <person name="Greub G."/>
        </authorList>
    </citation>
    <scope>NUCLEOTIDE SEQUENCE [LARGE SCALE GENOMIC DNA]</scope>
    <source>
        <strain evidence="19">CRIB-18</strain>
    </source>
</reference>
<feature type="domain" description="tRNA methyltransferase TRMD/TRM10-type" evidence="18">
    <location>
        <begin position="8"/>
        <end position="229"/>
    </location>
</feature>
<evidence type="ECO:0000256" key="13">
    <source>
        <dbReference type="ARBA" id="ARBA00033392"/>
    </source>
</evidence>
<comment type="similarity">
    <text evidence="3 15 17">Belongs to the RNA methyltransferase TrmD family.</text>
</comment>
<dbReference type="STRING" id="1437425.CSEC_2293"/>
<dbReference type="FunFam" id="1.10.1270.20:FF:000001">
    <property type="entry name" value="tRNA (guanine-N(1)-)-methyltransferase"/>
    <property type="match status" value="1"/>
</dbReference>
<dbReference type="EC" id="2.1.1.228" evidence="5 15"/>
<evidence type="ECO:0000256" key="11">
    <source>
        <dbReference type="ARBA" id="ARBA00022694"/>
    </source>
</evidence>
<evidence type="ECO:0000256" key="14">
    <source>
        <dbReference type="ARBA" id="ARBA00047783"/>
    </source>
</evidence>
<dbReference type="eggNOG" id="COG0336">
    <property type="taxonomic scope" value="Bacteria"/>
</dbReference>
<evidence type="ECO:0000256" key="16">
    <source>
        <dbReference type="PIRSR" id="PIRSR000386-1"/>
    </source>
</evidence>
<evidence type="ECO:0000256" key="1">
    <source>
        <dbReference type="ARBA" id="ARBA00002634"/>
    </source>
</evidence>
<dbReference type="PANTHER" id="PTHR46417:SF1">
    <property type="entry name" value="TRNA (GUANINE-N(1)-)-METHYLTRANSFERASE"/>
    <property type="match status" value="1"/>
</dbReference>
<keyword evidence="7 15" id="KW-0963">Cytoplasm</keyword>
<evidence type="ECO:0000256" key="12">
    <source>
        <dbReference type="ARBA" id="ARBA00029736"/>
    </source>
</evidence>
<dbReference type="PANTHER" id="PTHR46417">
    <property type="entry name" value="TRNA (GUANINE-N(1)-)-METHYLTRANSFERASE"/>
    <property type="match status" value="1"/>
</dbReference>
<feature type="binding site" evidence="15 16">
    <location>
        <begin position="137"/>
        <end position="142"/>
    </location>
    <ligand>
        <name>S-adenosyl-L-methionine</name>
        <dbReference type="ChEBI" id="CHEBI:59789"/>
    </ligand>
</feature>
<comment type="subunit">
    <text evidence="4 15 17">Homodimer.</text>
</comment>
<comment type="caution">
    <text evidence="19">The sequence shown here is derived from an EMBL/GenBank/DDBJ whole genome shotgun (WGS) entry which is preliminary data.</text>
</comment>
<dbReference type="InterPro" id="IPR016009">
    <property type="entry name" value="tRNA_MeTrfase_TRMD/TRM10"/>
</dbReference>
<evidence type="ECO:0000256" key="7">
    <source>
        <dbReference type="ARBA" id="ARBA00022490"/>
    </source>
</evidence>
<name>A0A090E3C2_9BACT</name>
<comment type="catalytic activity">
    <reaction evidence="14 15 17">
        <text>guanosine(37) in tRNA + S-adenosyl-L-methionine = N(1)-methylguanosine(37) in tRNA + S-adenosyl-L-homocysteine + H(+)</text>
        <dbReference type="Rhea" id="RHEA:36899"/>
        <dbReference type="Rhea" id="RHEA-COMP:10145"/>
        <dbReference type="Rhea" id="RHEA-COMP:10147"/>
        <dbReference type="ChEBI" id="CHEBI:15378"/>
        <dbReference type="ChEBI" id="CHEBI:57856"/>
        <dbReference type="ChEBI" id="CHEBI:59789"/>
        <dbReference type="ChEBI" id="CHEBI:73542"/>
        <dbReference type="ChEBI" id="CHEBI:74269"/>
        <dbReference type="EC" id="2.1.1.228"/>
    </reaction>
</comment>
<gene>
    <name evidence="15 19" type="primary">trmD</name>
    <name evidence="19" type="ORF">CSEC_2293</name>
</gene>
<keyword evidence="10 15" id="KW-0949">S-adenosyl-L-methionine</keyword>
<dbReference type="CDD" id="cd18080">
    <property type="entry name" value="TrmD-like"/>
    <property type="match status" value="1"/>
</dbReference>
<sequence length="246" mass="27547">MTDSPSCLRIDILSLFPGYFKGPFDESIIARARKAKLIDLHLTDIRKFADNKHNRVDARPYGGGPGMVLMPGPVVDAVKSVETPESRVIYLSPQGKPFNAETARRLAQEKHLIFLAGHYEGIDERALEMTVDEEISIGDYVLTNGCLAAIVVIDALIRFIPEVLGHGEAANEDSFEKGLLDYPHYTRPEEFRGMKVPEVLLNGNHKNISAWRDEQALKKTKSARPDLYERFIKGKDTRKANGQESL</sequence>
<evidence type="ECO:0000313" key="19">
    <source>
        <dbReference type="EMBL" id="CDR35099.1"/>
    </source>
</evidence>
<dbReference type="GO" id="GO:0002939">
    <property type="term" value="P:tRNA N1-guanine methylation"/>
    <property type="evidence" value="ECO:0007669"/>
    <property type="project" value="TreeGrafter"/>
</dbReference>
<keyword evidence="8 15" id="KW-0489">Methyltransferase</keyword>
<organism evidence="19 20">
    <name type="scientific">Candidatus Criblamydia sequanensis CRIB-18</name>
    <dbReference type="NCBI Taxonomy" id="1437425"/>
    <lineage>
        <taxon>Bacteria</taxon>
        <taxon>Pseudomonadati</taxon>
        <taxon>Chlamydiota</taxon>
        <taxon>Chlamydiia</taxon>
        <taxon>Parachlamydiales</taxon>
        <taxon>Candidatus Criblamydiaceae</taxon>
        <taxon>Candidatus Criblamydia</taxon>
    </lineage>
</organism>
<keyword evidence="20" id="KW-1185">Reference proteome</keyword>
<evidence type="ECO:0000256" key="15">
    <source>
        <dbReference type="HAMAP-Rule" id="MF_00605"/>
    </source>
</evidence>
<dbReference type="GO" id="GO:0052906">
    <property type="term" value="F:tRNA (guanine(37)-N1)-methyltransferase activity"/>
    <property type="evidence" value="ECO:0007669"/>
    <property type="project" value="UniProtKB-UniRule"/>
</dbReference>
<evidence type="ECO:0000256" key="10">
    <source>
        <dbReference type="ARBA" id="ARBA00022691"/>
    </source>
</evidence>
<dbReference type="InterPro" id="IPR002649">
    <property type="entry name" value="tRNA_m1G_MeTrfase_TrmD"/>
</dbReference>
<dbReference type="GO" id="GO:0005829">
    <property type="term" value="C:cytosol"/>
    <property type="evidence" value="ECO:0007669"/>
    <property type="project" value="TreeGrafter"/>
</dbReference>
<comment type="subcellular location">
    <subcellularLocation>
        <location evidence="2 15 17">Cytoplasm</location>
    </subcellularLocation>
</comment>
<feature type="binding site" evidence="15 16">
    <location>
        <position position="117"/>
    </location>
    <ligand>
        <name>S-adenosyl-L-methionine</name>
        <dbReference type="ChEBI" id="CHEBI:59789"/>
    </ligand>
</feature>
<keyword evidence="11 15" id="KW-0819">tRNA processing</keyword>
<evidence type="ECO:0000256" key="9">
    <source>
        <dbReference type="ARBA" id="ARBA00022679"/>
    </source>
</evidence>
<dbReference type="NCBIfam" id="TIGR00088">
    <property type="entry name" value="trmD"/>
    <property type="match status" value="1"/>
</dbReference>
<dbReference type="AlphaFoldDB" id="A0A090E3C2"/>
<evidence type="ECO:0000256" key="5">
    <source>
        <dbReference type="ARBA" id="ARBA00012807"/>
    </source>
</evidence>
<evidence type="ECO:0000256" key="2">
    <source>
        <dbReference type="ARBA" id="ARBA00004496"/>
    </source>
</evidence>
<dbReference type="Gene3D" id="1.10.1270.20">
    <property type="entry name" value="tRNA(m1g37)methyltransferase, domain 2"/>
    <property type="match status" value="1"/>
</dbReference>
<dbReference type="SUPFAM" id="SSF75217">
    <property type="entry name" value="alpha/beta knot"/>
    <property type="match status" value="1"/>
</dbReference>
<dbReference type="FunFam" id="3.40.1280.10:FF:000001">
    <property type="entry name" value="tRNA (guanine-N(1)-)-methyltransferase"/>
    <property type="match status" value="1"/>
</dbReference>
<dbReference type="InterPro" id="IPR023148">
    <property type="entry name" value="tRNA_m1G_MeTrfase_C_sf"/>
</dbReference>
<reference evidence="19" key="1">
    <citation type="submission" date="2013-12" db="EMBL/GenBank/DDBJ databases">
        <authorList>
            <person name="Linke B."/>
        </authorList>
    </citation>
    <scope>NUCLEOTIDE SEQUENCE [LARGE SCALE GENOMIC DNA]</scope>
    <source>
        <strain evidence="19">CRIB-18</strain>
    </source>
</reference>
<dbReference type="RefSeq" id="WP_041018652.1">
    <property type="nucleotide sequence ID" value="NZ_CCEJ010000013.1"/>
</dbReference>
<evidence type="ECO:0000259" key="18">
    <source>
        <dbReference type="Pfam" id="PF01746"/>
    </source>
</evidence>
<dbReference type="PIRSF" id="PIRSF000386">
    <property type="entry name" value="tRNA_mtase"/>
    <property type="match status" value="1"/>
</dbReference>
<dbReference type="EMBL" id="CCEJ010000013">
    <property type="protein sequence ID" value="CDR35099.1"/>
    <property type="molecule type" value="Genomic_DNA"/>
</dbReference>
<dbReference type="NCBIfam" id="NF000648">
    <property type="entry name" value="PRK00026.1"/>
    <property type="match status" value="1"/>
</dbReference>
<evidence type="ECO:0000256" key="6">
    <source>
        <dbReference type="ARBA" id="ARBA00014679"/>
    </source>
</evidence>
<protein>
    <recommendedName>
        <fullName evidence="6 15">tRNA (guanine-N(1)-)-methyltransferase</fullName>
        <ecNumber evidence="5 15">2.1.1.228</ecNumber>
    </recommendedName>
    <alternativeName>
        <fullName evidence="12 15">M1G-methyltransferase</fullName>
    </alternativeName>
    <alternativeName>
        <fullName evidence="13 15">tRNA [GM37] methyltransferase</fullName>
    </alternativeName>
</protein>
<evidence type="ECO:0000256" key="4">
    <source>
        <dbReference type="ARBA" id="ARBA00011738"/>
    </source>
</evidence>
<comment type="function">
    <text evidence="1 15 17">Specifically methylates guanosine-37 in various tRNAs.</text>
</comment>
<evidence type="ECO:0000256" key="17">
    <source>
        <dbReference type="RuleBase" id="RU003464"/>
    </source>
</evidence>
<proteinExistence type="inferred from homology"/>
<accession>A0A090E3C2</accession>
<evidence type="ECO:0000256" key="8">
    <source>
        <dbReference type="ARBA" id="ARBA00022603"/>
    </source>
</evidence>
<dbReference type="HAMAP" id="MF_00605">
    <property type="entry name" value="TrmD"/>
    <property type="match status" value="1"/>
</dbReference>
<dbReference type="InterPro" id="IPR029026">
    <property type="entry name" value="tRNA_m1G_MTases_N"/>
</dbReference>
<evidence type="ECO:0000313" key="20">
    <source>
        <dbReference type="Proteomes" id="UP000031552"/>
    </source>
</evidence>
<dbReference type="Pfam" id="PF01746">
    <property type="entry name" value="tRNA_m1G_MT"/>
    <property type="match status" value="1"/>
</dbReference>
<evidence type="ECO:0000256" key="3">
    <source>
        <dbReference type="ARBA" id="ARBA00007630"/>
    </source>
</evidence>
<dbReference type="InterPro" id="IPR029028">
    <property type="entry name" value="Alpha/beta_knot_MTases"/>
</dbReference>
<dbReference type="OrthoDB" id="9807416at2"/>
<dbReference type="Proteomes" id="UP000031552">
    <property type="component" value="Unassembled WGS sequence"/>
</dbReference>